<protein>
    <submittedName>
        <fullName evidence="3">AAA family ATPase</fullName>
    </submittedName>
</protein>
<dbReference type="InterPro" id="IPR041685">
    <property type="entry name" value="AAA_GajA/Old/RecF-like"/>
</dbReference>
<dbReference type="RefSeq" id="WP_308990431.1">
    <property type="nucleotide sequence ID" value="NZ_CP155618.1"/>
</dbReference>
<evidence type="ECO:0000313" key="4">
    <source>
        <dbReference type="Proteomes" id="UP001224325"/>
    </source>
</evidence>
<dbReference type="PANTHER" id="PTHR43581">
    <property type="entry name" value="ATP/GTP PHOSPHATASE"/>
    <property type="match status" value="1"/>
</dbReference>
<dbReference type="EMBL" id="CP155618">
    <property type="protein sequence ID" value="XBL14986.1"/>
    <property type="molecule type" value="Genomic_DNA"/>
</dbReference>
<dbReference type="Pfam" id="PF20469">
    <property type="entry name" value="OLD-like_TOPRIM"/>
    <property type="match status" value="1"/>
</dbReference>
<dbReference type="PANTHER" id="PTHR43581:SF4">
    <property type="entry name" value="ATP_GTP PHOSPHATASE"/>
    <property type="match status" value="1"/>
</dbReference>
<dbReference type="InterPro" id="IPR027417">
    <property type="entry name" value="P-loop_NTPase"/>
</dbReference>
<accession>A0AAU7EHH3</accession>
<dbReference type="InterPro" id="IPR034139">
    <property type="entry name" value="TOPRIM_OLD"/>
</dbReference>
<evidence type="ECO:0000313" key="3">
    <source>
        <dbReference type="EMBL" id="XBL14986.1"/>
    </source>
</evidence>
<proteinExistence type="predicted"/>
<reference evidence="3" key="1">
    <citation type="submission" date="2024-04" db="EMBL/GenBank/DDBJ databases">
        <title>Mariniflexile litorale, isolated from the shallow sediments of the Sea of Japan.</title>
        <authorList>
            <person name="Romanenko L."/>
            <person name="Isaeva M."/>
        </authorList>
    </citation>
    <scope>NUCLEOTIDE SEQUENCE [LARGE SCALE GENOMIC DNA]</scope>
    <source>
        <strain evidence="3">KMM 9835</strain>
    </source>
</reference>
<feature type="domain" description="OLD protein-like TOPRIM" evidence="2">
    <location>
        <begin position="450"/>
        <end position="513"/>
    </location>
</feature>
<organism evidence="3 4">
    <name type="scientific">Mariniflexile litorale</name>
    <dbReference type="NCBI Taxonomy" id="3045158"/>
    <lineage>
        <taxon>Bacteria</taxon>
        <taxon>Pseudomonadati</taxon>
        <taxon>Bacteroidota</taxon>
        <taxon>Flavobacteriia</taxon>
        <taxon>Flavobacteriales</taxon>
        <taxon>Flavobacteriaceae</taxon>
        <taxon>Mariniflexile</taxon>
    </lineage>
</organism>
<dbReference type="Gene3D" id="3.40.50.300">
    <property type="entry name" value="P-loop containing nucleotide triphosphate hydrolases"/>
    <property type="match status" value="1"/>
</dbReference>
<dbReference type="CDD" id="cd01026">
    <property type="entry name" value="TOPRIM_OLD"/>
    <property type="match status" value="1"/>
</dbReference>
<sequence>MKISNLKISNWRSIVYEEIFFQDLMIFIGQNNHGKSNVLSSILFFFGEINHHYLDFNGDAEELWVEIEFSEISEYENTTFKKYVSSSNKIKVRKTALKNGSFSYNGYIEEATEDWLKESKISDFKKREVAETLPLVSFLPIKGAITIEQFKTAQNEYIITNIDDISFNHVLEESNFLGLKNVAKGSFGDLFFIPSVKNASDELNPRGNTLFSQLYSRVINKISEHNPQFKEAKEKIIQLTKILNKTNDDGEINEDRPKDLASLENLLDEELISWNTKIDIQISTPNVDDIFRVGANVSIDDGIKTDISRKGHGLQRALIFALIKAWSKVMKQDREALLNDKDSEVSTRKSSKSTYFIFEEPELFLHPQAQRELFSSLVNLSKDESQVILCTHSSSFLDLEYHKSICIVKKENITNGTKILQYVNDIFIEVDEKKKFNLSYWINPERGELFFAKKVILVEGQTDKTVIPMIAKLLGVFRYDFTIIDCGSKSNIPFYINLLNKFGIKYSAVYDKDHQVNKNPDGLATADKSSKIIEESIEISLGKTHILINDIEEELGMTEKVSSGKAYKAISFVSDENFVLTDTFRQKIIEIFSE</sequence>
<dbReference type="Proteomes" id="UP001224325">
    <property type="component" value="Chromosome"/>
</dbReference>
<feature type="domain" description="Endonuclease GajA/Old nuclease/RecF-like AAA" evidence="1">
    <location>
        <begin position="1"/>
        <end position="396"/>
    </location>
</feature>
<dbReference type="SUPFAM" id="SSF52540">
    <property type="entry name" value="P-loop containing nucleoside triphosphate hydrolases"/>
    <property type="match status" value="1"/>
</dbReference>
<keyword evidence="4" id="KW-1185">Reference proteome</keyword>
<evidence type="ECO:0000259" key="2">
    <source>
        <dbReference type="Pfam" id="PF20469"/>
    </source>
</evidence>
<gene>
    <name evidence="3" type="ORF">QLS71_002970</name>
</gene>
<dbReference type="InterPro" id="IPR051396">
    <property type="entry name" value="Bact_Antivir_Def_Nuclease"/>
</dbReference>
<name>A0AAU7EHH3_9FLAO</name>
<dbReference type="Pfam" id="PF13175">
    <property type="entry name" value="AAA_15"/>
    <property type="match status" value="1"/>
</dbReference>
<dbReference type="AlphaFoldDB" id="A0AAU7EHH3"/>
<dbReference type="KEGG" id="mlil:QLS71_002970"/>
<evidence type="ECO:0000259" key="1">
    <source>
        <dbReference type="Pfam" id="PF13175"/>
    </source>
</evidence>